<accession>A0A4Y2U594</accession>
<dbReference type="Gene3D" id="3.60.10.10">
    <property type="entry name" value="Endonuclease/exonuclease/phosphatase"/>
    <property type="match status" value="1"/>
</dbReference>
<organism evidence="2 3">
    <name type="scientific">Araneus ventricosus</name>
    <name type="common">Orbweaver spider</name>
    <name type="synonym">Epeira ventricosa</name>
    <dbReference type="NCBI Taxonomy" id="182803"/>
    <lineage>
        <taxon>Eukaryota</taxon>
        <taxon>Metazoa</taxon>
        <taxon>Ecdysozoa</taxon>
        <taxon>Arthropoda</taxon>
        <taxon>Chelicerata</taxon>
        <taxon>Arachnida</taxon>
        <taxon>Araneae</taxon>
        <taxon>Araneomorphae</taxon>
        <taxon>Entelegynae</taxon>
        <taxon>Araneoidea</taxon>
        <taxon>Araneidae</taxon>
        <taxon>Araneus</taxon>
    </lineage>
</organism>
<dbReference type="Pfam" id="PF14529">
    <property type="entry name" value="Exo_endo_phos_2"/>
    <property type="match status" value="1"/>
</dbReference>
<name>A0A4Y2U594_ARAVE</name>
<dbReference type="InterPro" id="IPR036691">
    <property type="entry name" value="Endo/exonu/phosph_ase_sf"/>
</dbReference>
<dbReference type="Proteomes" id="UP000499080">
    <property type="component" value="Unassembled WGS sequence"/>
</dbReference>
<comment type="caution">
    <text evidence="2">The sequence shown here is derived from an EMBL/GenBank/DDBJ whole genome shotgun (WGS) entry which is preliminary data.</text>
</comment>
<evidence type="ECO:0000259" key="1">
    <source>
        <dbReference type="Pfam" id="PF14529"/>
    </source>
</evidence>
<keyword evidence="3" id="KW-1185">Reference proteome</keyword>
<dbReference type="SUPFAM" id="SSF56219">
    <property type="entry name" value="DNase I-like"/>
    <property type="match status" value="1"/>
</dbReference>
<evidence type="ECO:0000313" key="3">
    <source>
        <dbReference type="Proteomes" id="UP000499080"/>
    </source>
</evidence>
<feature type="domain" description="Endonuclease/exonuclease/phosphatase" evidence="1">
    <location>
        <begin position="13"/>
        <end position="94"/>
    </location>
</feature>
<dbReference type="InterPro" id="IPR005135">
    <property type="entry name" value="Endo/exonuclease/phosphatase"/>
</dbReference>
<dbReference type="GO" id="GO:0003824">
    <property type="term" value="F:catalytic activity"/>
    <property type="evidence" value="ECO:0007669"/>
    <property type="project" value="InterPro"/>
</dbReference>
<dbReference type="OrthoDB" id="6437038at2759"/>
<dbReference type="AlphaFoldDB" id="A0A4Y2U594"/>
<proteinExistence type="predicted"/>
<protein>
    <recommendedName>
        <fullName evidence="1">Endonuclease/exonuclease/phosphatase domain-containing protein</fullName>
    </recommendedName>
</protein>
<gene>
    <name evidence="2" type="ORF">AVEN_202698_1</name>
</gene>
<dbReference type="EMBL" id="BGPR01032996">
    <property type="protein sequence ID" value="GBO06757.1"/>
    <property type="molecule type" value="Genomic_DNA"/>
</dbReference>
<reference evidence="2 3" key="1">
    <citation type="journal article" date="2019" name="Sci. Rep.">
        <title>Orb-weaving spider Araneus ventricosus genome elucidates the spidroin gene catalogue.</title>
        <authorList>
            <person name="Kono N."/>
            <person name="Nakamura H."/>
            <person name="Ohtoshi R."/>
            <person name="Moran D.A.P."/>
            <person name="Shinohara A."/>
            <person name="Yoshida Y."/>
            <person name="Fujiwara M."/>
            <person name="Mori M."/>
            <person name="Tomita M."/>
            <person name="Arakawa K."/>
        </authorList>
    </citation>
    <scope>NUCLEOTIDE SEQUENCE [LARGE SCALE GENOMIC DNA]</scope>
</reference>
<evidence type="ECO:0000313" key="2">
    <source>
        <dbReference type="EMBL" id="GBO06757.1"/>
    </source>
</evidence>
<sequence length="101" mass="11568">MTIKIMKNSKAFTIISSYSSPYANFREILEELTDLTTNINGEEYLIGGDFNAHSLRWGYRDEDSRGKQLQEFIAEKSSFSIAVIPLREARIKSRSETSPKE</sequence>